<dbReference type="Proteomes" id="UP000440578">
    <property type="component" value="Unassembled WGS sequence"/>
</dbReference>
<dbReference type="SUPFAM" id="SSF55060">
    <property type="entry name" value="GHMP Kinase, C-terminal domain"/>
    <property type="match status" value="1"/>
</dbReference>
<evidence type="ECO:0000313" key="8">
    <source>
        <dbReference type="EMBL" id="KAF0304421.1"/>
    </source>
</evidence>
<dbReference type="GO" id="GO:0005524">
    <property type="term" value="F:ATP binding"/>
    <property type="evidence" value="ECO:0007669"/>
    <property type="project" value="UniProtKB-KW"/>
</dbReference>
<dbReference type="InterPro" id="IPR006204">
    <property type="entry name" value="GHMP_kinase_N_dom"/>
</dbReference>
<dbReference type="PANTHER" id="PTHR32463">
    <property type="entry name" value="L-FUCOSE KINASE"/>
    <property type="match status" value="1"/>
</dbReference>
<dbReference type="Pfam" id="PF00288">
    <property type="entry name" value="GHMP_kinases_N"/>
    <property type="match status" value="1"/>
</dbReference>
<feature type="domain" description="GHMP kinase C-terminal" evidence="7">
    <location>
        <begin position="390"/>
        <end position="466"/>
    </location>
</feature>
<sequence>MLLEALDWAAAAAEPGDAARLLAAQADLLGVMAAGRGGLRSGPAGNAAWQPALQALEHESIGAGVNRLAEVRRDWLGSPDRLIRAARHYERAAQTLVRLSVMRVMDQVELCRADRPQPGVWVTARCPARADIAGGWSDTPPICYEMGGLVVDLAITVDGVKPIGARARRTADPATGVRLKLCGPHGDQVLELTSLDSIRDYTSPAAPGQLLKCALIVTNIISLESDTPLAEQLKQTVGGGLEVETWSRLPQGSGMGASSILAAALVSVLWTVSGSGYSKNDVIHATLYLEQVATTGGGWQDIAGGVTGGVIVCSSPGQERHLPFAVVAEWVPVPSSLPDTLARHCLLVFTGRVRLARNLLQTVVRNWYAREPRLVATFRKLVETARQMCAALADGDLEAIGKKMSAYNSQKSELTPSALPEVVQKILAALRPLLLGATIMGAGGGGFLLVLTRQPDQAEAVRAALEALDMPEERLSVHAPALDRHGLEVTVGDAVLPLRQQFTNFASAHTGND</sequence>
<evidence type="ECO:0000259" key="7">
    <source>
        <dbReference type="Pfam" id="PF08544"/>
    </source>
</evidence>
<evidence type="ECO:0000256" key="2">
    <source>
        <dbReference type="ARBA" id="ARBA00022741"/>
    </source>
</evidence>
<evidence type="ECO:0000256" key="5">
    <source>
        <dbReference type="ARBA" id="ARBA00038121"/>
    </source>
</evidence>
<dbReference type="Pfam" id="PF08544">
    <property type="entry name" value="GHMP_kinases_C"/>
    <property type="match status" value="1"/>
</dbReference>
<dbReference type="PANTHER" id="PTHR32463:SF0">
    <property type="entry name" value="L-FUCOSE KINASE"/>
    <property type="match status" value="1"/>
</dbReference>
<accession>A0A6A4WQR6</accession>
<proteinExistence type="inferred from homology"/>
<comment type="similarity">
    <text evidence="5">Belongs to the GHMP kinase family.</text>
</comment>
<dbReference type="InterPro" id="IPR052203">
    <property type="entry name" value="GHMP_Kinase-Related"/>
</dbReference>
<dbReference type="AlphaFoldDB" id="A0A6A4WQR6"/>
<feature type="domain" description="GHMP kinase N-terminal" evidence="6">
    <location>
        <begin position="230"/>
        <end position="309"/>
    </location>
</feature>
<organism evidence="8 9">
    <name type="scientific">Amphibalanus amphitrite</name>
    <name type="common">Striped barnacle</name>
    <name type="synonym">Balanus amphitrite</name>
    <dbReference type="NCBI Taxonomy" id="1232801"/>
    <lineage>
        <taxon>Eukaryota</taxon>
        <taxon>Metazoa</taxon>
        <taxon>Ecdysozoa</taxon>
        <taxon>Arthropoda</taxon>
        <taxon>Crustacea</taxon>
        <taxon>Multicrustacea</taxon>
        <taxon>Cirripedia</taxon>
        <taxon>Thoracica</taxon>
        <taxon>Thoracicalcarea</taxon>
        <taxon>Balanomorpha</taxon>
        <taxon>Balanoidea</taxon>
        <taxon>Balanidae</taxon>
        <taxon>Amphibalaninae</taxon>
        <taxon>Amphibalanus</taxon>
    </lineage>
</organism>
<gene>
    <name evidence="8" type="primary">Fuk_1</name>
    <name evidence="8" type="ORF">FJT64_023712</name>
</gene>
<dbReference type="InterPro" id="IPR036554">
    <property type="entry name" value="GHMP_kinase_C_sf"/>
</dbReference>
<keyword evidence="2" id="KW-0547">Nucleotide-binding</keyword>
<dbReference type="PRINTS" id="PR00959">
    <property type="entry name" value="MEVGALKINASE"/>
</dbReference>
<dbReference type="EMBL" id="VIIS01000846">
    <property type="protein sequence ID" value="KAF0304421.1"/>
    <property type="molecule type" value="Genomic_DNA"/>
</dbReference>
<dbReference type="InterPro" id="IPR020568">
    <property type="entry name" value="Ribosomal_Su5_D2-typ_SF"/>
</dbReference>
<evidence type="ECO:0000256" key="4">
    <source>
        <dbReference type="ARBA" id="ARBA00022840"/>
    </source>
</evidence>
<dbReference type="GO" id="GO:0042352">
    <property type="term" value="P:GDP-L-fucose salvage"/>
    <property type="evidence" value="ECO:0007669"/>
    <property type="project" value="TreeGrafter"/>
</dbReference>
<keyword evidence="3 8" id="KW-0418">Kinase</keyword>
<protein>
    <submittedName>
        <fullName evidence="8">L-fucose kinase</fullName>
    </submittedName>
</protein>
<dbReference type="OrthoDB" id="271303at2759"/>
<evidence type="ECO:0000256" key="1">
    <source>
        <dbReference type="ARBA" id="ARBA00022679"/>
    </source>
</evidence>
<evidence type="ECO:0000313" key="9">
    <source>
        <dbReference type="Proteomes" id="UP000440578"/>
    </source>
</evidence>
<name>A0A6A4WQR6_AMPAM</name>
<keyword evidence="1" id="KW-0808">Transferase</keyword>
<dbReference type="SUPFAM" id="SSF54211">
    <property type="entry name" value="Ribosomal protein S5 domain 2-like"/>
    <property type="match status" value="1"/>
</dbReference>
<dbReference type="GO" id="GO:0050201">
    <property type="term" value="F:fucokinase activity"/>
    <property type="evidence" value="ECO:0007669"/>
    <property type="project" value="TreeGrafter"/>
</dbReference>
<dbReference type="Gene3D" id="3.30.230.120">
    <property type="match status" value="1"/>
</dbReference>
<evidence type="ECO:0000259" key="6">
    <source>
        <dbReference type="Pfam" id="PF00288"/>
    </source>
</evidence>
<dbReference type="InterPro" id="IPR013750">
    <property type="entry name" value="GHMP_kinase_C_dom"/>
</dbReference>
<comment type="caution">
    <text evidence="8">The sequence shown here is derived from an EMBL/GenBank/DDBJ whole genome shotgun (WGS) entry which is preliminary data.</text>
</comment>
<reference evidence="8 9" key="1">
    <citation type="submission" date="2019-07" db="EMBL/GenBank/DDBJ databases">
        <title>Draft genome assembly of a fouling barnacle, Amphibalanus amphitrite (Darwin, 1854): The first reference genome for Thecostraca.</title>
        <authorList>
            <person name="Kim W."/>
        </authorList>
    </citation>
    <scope>NUCLEOTIDE SEQUENCE [LARGE SCALE GENOMIC DNA]</scope>
    <source>
        <strain evidence="8">SNU_AA5</strain>
        <tissue evidence="8">Soma without cirri and trophi</tissue>
    </source>
</reference>
<evidence type="ECO:0000256" key="3">
    <source>
        <dbReference type="ARBA" id="ARBA00022777"/>
    </source>
</evidence>
<keyword evidence="4" id="KW-0067">ATP-binding</keyword>
<keyword evidence="9" id="KW-1185">Reference proteome</keyword>